<dbReference type="Proteomes" id="UP000789759">
    <property type="component" value="Unassembled WGS sequence"/>
</dbReference>
<proteinExistence type="predicted"/>
<name>A0A9N9N9E1_9GLOM</name>
<organism evidence="1 2">
    <name type="scientific">Cetraspora pellucida</name>
    <dbReference type="NCBI Taxonomy" id="1433469"/>
    <lineage>
        <taxon>Eukaryota</taxon>
        <taxon>Fungi</taxon>
        <taxon>Fungi incertae sedis</taxon>
        <taxon>Mucoromycota</taxon>
        <taxon>Glomeromycotina</taxon>
        <taxon>Glomeromycetes</taxon>
        <taxon>Diversisporales</taxon>
        <taxon>Gigasporaceae</taxon>
        <taxon>Cetraspora</taxon>
    </lineage>
</organism>
<gene>
    <name evidence="1" type="ORF">CPELLU_LOCUS12446</name>
</gene>
<feature type="non-terminal residue" evidence="1">
    <location>
        <position position="1"/>
    </location>
</feature>
<protein>
    <submittedName>
        <fullName evidence="1">7017_t:CDS:1</fullName>
    </submittedName>
</protein>
<evidence type="ECO:0000313" key="1">
    <source>
        <dbReference type="EMBL" id="CAG8713212.1"/>
    </source>
</evidence>
<dbReference type="EMBL" id="CAJVQA010012054">
    <property type="protein sequence ID" value="CAG8713212.1"/>
    <property type="molecule type" value="Genomic_DNA"/>
</dbReference>
<dbReference type="AlphaFoldDB" id="A0A9N9N9E1"/>
<sequence>MDCFTDVILISDDELEIIDTSTLEVLQTFNIDDGWNTDITDELQKLNNQ</sequence>
<keyword evidence="2" id="KW-1185">Reference proteome</keyword>
<accession>A0A9N9N9E1</accession>
<evidence type="ECO:0000313" key="2">
    <source>
        <dbReference type="Proteomes" id="UP000789759"/>
    </source>
</evidence>
<comment type="caution">
    <text evidence="1">The sequence shown here is derived from an EMBL/GenBank/DDBJ whole genome shotgun (WGS) entry which is preliminary data.</text>
</comment>
<reference evidence="1" key="1">
    <citation type="submission" date="2021-06" db="EMBL/GenBank/DDBJ databases">
        <authorList>
            <person name="Kallberg Y."/>
            <person name="Tangrot J."/>
            <person name="Rosling A."/>
        </authorList>
    </citation>
    <scope>NUCLEOTIDE SEQUENCE</scope>
    <source>
        <strain evidence="1">FL966</strain>
    </source>
</reference>